<name>A0A6A6AZI7_9PEZI</name>
<sequence>MAKERLRRLYSAMPSSAENYSLQELVRPKFFSIASSRSSIQNTETPTENIFGAPSYDENDVESSATFVPPDRTKNQTQLNFSLENGSRNTTLPAEKPYSERRIDERLVAEETRRNSILEFNGTASLFDARVICVRPNFTDWDITENGDHESSFFQGNIVAPTLPSDLAEILHFNMSTNGTLTKIPFHCSMEQFSYLQEGRSFRICLPGMSTTKTVFGGLTNALDPTVNRSTARSQYLNERDLFTAGNGNNSWRVEYGRMILFLDVEQHGPQATDYNGFAELNDDLIASGRDAWLDITSAGNPTAGRVSVTTCYDAFYQQAFASRLTHIQEFNINAIRTSNHTEPQAIWDPKNRKFDTTQLRKQLNALKTPLHRGQRGVFNLRLFL</sequence>
<proteinExistence type="predicted"/>
<dbReference type="OrthoDB" id="5428040at2759"/>
<evidence type="ECO:0000313" key="1">
    <source>
        <dbReference type="EMBL" id="KAF2137352.1"/>
    </source>
</evidence>
<gene>
    <name evidence="1" type="ORF">K452DRAFT_312365</name>
</gene>
<protein>
    <submittedName>
        <fullName evidence="1">Uncharacterized protein</fullName>
    </submittedName>
</protein>
<evidence type="ECO:0000313" key="2">
    <source>
        <dbReference type="Proteomes" id="UP000799438"/>
    </source>
</evidence>
<accession>A0A6A6AZI7</accession>
<organism evidence="1 2">
    <name type="scientific">Aplosporella prunicola CBS 121167</name>
    <dbReference type="NCBI Taxonomy" id="1176127"/>
    <lineage>
        <taxon>Eukaryota</taxon>
        <taxon>Fungi</taxon>
        <taxon>Dikarya</taxon>
        <taxon>Ascomycota</taxon>
        <taxon>Pezizomycotina</taxon>
        <taxon>Dothideomycetes</taxon>
        <taxon>Dothideomycetes incertae sedis</taxon>
        <taxon>Botryosphaeriales</taxon>
        <taxon>Aplosporellaceae</taxon>
        <taxon>Aplosporella</taxon>
    </lineage>
</organism>
<dbReference type="Proteomes" id="UP000799438">
    <property type="component" value="Unassembled WGS sequence"/>
</dbReference>
<dbReference type="GeneID" id="54301047"/>
<dbReference type="AlphaFoldDB" id="A0A6A6AZI7"/>
<keyword evidence="2" id="KW-1185">Reference proteome</keyword>
<dbReference type="EMBL" id="ML995503">
    <property type="protein sequence ID" value="KAF2137352.1"/>
    <property type="molecule type" value="Genomic_DNA"/>
</dbReference>
<dbReference type="RefSeq" id="XP_033393070.1">
    <property type="nucleotide sequence ID" value="XM_033543550.1"/>
</dbReference>
<reference evidence="1" key="1">
    <citation type="journal article" date="2020" name="Stud. Mycol.">
        <title>101 Dothideomycetes genomes: a test case for predicting lifestyles and emergence of pathogens.</title>
        <authorList>
            <person name="Haridas S."/>
            <person name="Albert R."/>
            <person name="Binder M."/>
            <person name="Bloem J."/>
            <person name="Labutti K."/>
            <person name="Salamov A."/>
            <person name="Andreopoulos B."/>
            <person name="Baker S."/>
            <person name="Barry K."/>
            <person name="Bills G."/>
            <person name="Bluhm B."/>
            <person name="Cannon C."/>
            <person name="Castanera R."/>
            <person name="Culley D."/>
            <person name="Daum C."/>
            <person name="Ezra D."/>
            <person name="Gonzalez J."/>
            <person name="Henrissat B."/>
            <person name="Kuo A."/>
            <person name="Liang C."/>
            <person name="Lipzen A."/>
            <person name="Lutzoni F."/>
            <person name="Magnuson J."/>
            <person name="Mondo S."/>
            <person name="Nolan M."/>
            <person name="Ohm R."/>
            <person name="Pangilinan J."/>
            <person name="Park H.-J."/>
            <person name="Ramirez L."/>
            <person name="Alfaro M."/>
            <person name="Sun H."/>
            <person name="Tritt A."/>
            <person name="Yoshinaga Y."/>
            <person name="Zwiers L.-H."/>
            <person name="Turgeon B."/>
            <person name="Goodwin S."/>
            <person name="Spatafora J."/>
            <person name="Crous P."/>
            <person name="Grigoriev I."/>
        </authorList>
    </citation>
    <scope>NUCLEOTIDE SEQUENCE</scope>
    <source>
        <strain evidence="1">CBS 121167</strain>
    </source>
</reference>